<proteinExistence type="predicted"/>
<feature type="non-terminal residue" evidence="1">
    <location>
        <position position="1"/>
    </location>
</feature>
<dbReference type="EMBL" id="CAXITT010000071">
    <property type="protein sequence ID" value="CAL1530558.1"/>
    <property type="molecule type" value="Genomic_DNA"/>
</dbReference>
<evidence type="ECO:0000313" key="2">
    <source>
        <dbReference type="Proteomes" id="UP001497497"/>
    </source>
</evidence>
<protein>
    <submittedName>
        <fullName evidence="1">Uncharacterized protein</fullName>
    </submittedName>
</protein>
<dbReference type="Proteomes" id="UP001497497">
    <property type="component" value="Unassembled WGS sequence"/>
</dbReference>
<organism evidence="1 2">
    <name type="scientific">Lymnaea stagnalis</name>
    <name type="common">Great pond snail</name>
    <name type="synonym">Helix stagnalis</name>
    <dbReference type="NCBI Taxonomy" id="6523"/>
    <lineage>
        <taxon>Eukaryota</taxon>
        <taxon>Metazoa</taxon>
        <taxon>Spiralia</taxon>
        <taxon>Lophotrochozoa</taxon>
        <taxon>Mollusca</taxon>
        <taxon>Gastropoda</taxon>
        <taxon>Heterobranchia</taxon>
        <taxon>Euthyneura</taxon>
        <taxon>Panpulmonata</taxon>
        <taxon>Hygrophila</taxon>
        <taxon>Lymnaeoidea</taxon>
        <taxon>Lymnaeidae</taxon>
        <taxon>Lymnaea</taxon>
    </lineage>
</organism>
<reference evidence="1 2" key="1">
    <citation type="submission" date="2024-04" db="EMBL/GenBank/DDBJ databases">
        <authorList>
            <consortium name="Genoscope - CEA"/>
            <person name="William W."/>
        </authorList>
    </citation>
    <scope>NUCLEOTIDE SEQUENCE [LARGE SCALE GENOMIC DNA]</scope>
</reference>
<accession>A0AAV2HBC2</accession>
<name>A0AAV2HBC2_LYMST</name>
<keyword evidence="2" id="KW-1185">Reference proteome</keyword>
<evidence type="ECO:0000313" key="1">
    <source>
        <dbReference type="EMBL" id="CAL1530558.1"/>
    </source>
</evidence>
<comment type="caution">
    <text evidence="1">The sequence shown here is derived from an EMBL/GenBank/DDBJ whole genome shotgun (WGS) entry which is preliminary data.</text>
</comment>
<dbReference type="AlphaFoldDB" id="A0AAV2HBC2"/>
<sequence length="191" mass="21915">ERNCASVFLRHLRRIQPPVLSDDILANIDKKLNLNYLGTGNDEILDALKFKSNWFEIIIEVLSNPKLCEQDLADDLMRLKGKLDAELEIENTNCASSSDSFEMPQSSNNIQGERNRKRTFHQGAAQEMSEDNIQTCEKCKTVVKNIPSDVEPDDRGRCLTVRDSFRKTVLNMEHLKERKNKNCHYSTGSNR</sequence>
<gene>
    <name evidence="1" type="ORF">GSLYS_00004683001</name>
</gene>